<dbReference type="GO" id="GO:0000387">
    <property type="term" value="P:spliceosomal snRNP assembly"/>
    <property type="evidence" value="ECO:0007669"/>
    <property type="project" value="TreeGrafter"/>
</dbReference>
<evidence type="ECO:0000259" key="4">
    <source>
        <dbReference type="Pfam" id="PF23770"/>
    </source>
</evidence>
<feature type="repeat" description="WD" evidence="3">
    <location>
        <begin position="596"/>
        <end position="638"/>
    </location>
</feature>
<dbReference type="InterPro" id="IPR036322">
    <property type="entry name" value="WD40_repeat_dom_sf"/>
</dbReference>
<organism evidence="5">
    <name type="scientific">Timema genevievae</name>
    <name type="common">Walking stick</name>
    <dbReference type="NCBI Taxonomy" id="629358"/>
    <lineage>
        <taxon>Eukaryota</taxon>
        <taxon>Metazoa</taxon>
        <taxon>Ecdysozoa</taxon>
        <taxon>Arthropoda</taxon>
        <taxon>Hexapoda</taxon>
        <taxon>Insecta</taxon>
        <taxon>Pterygota</taxon>
        <taxon>Neoptera</taxon>
        <taxon>Polyneoptera</taxon>
        <taxon>Phasmatodea</taxon>
        <taxon>Timematodea</taxon>
        <taxon>Timematoidea</taxon>
        <taxon>Timematidae</taxon>
        <taxon>Timema</taxon>
    </lineage>
</organism>
<dbReference type="InterPro" id="IPR052640">
    <property type="entry name" value="Gemin-5"/>
</dbReference>
<dbReference type="PROSITE" id="PS50082">
    <property type="entry name" value="WD_REPEATS_2"/>
    <property type="match status" value="2"/>
</dbReference>
<dbReference type="EMBL" id="OE840103">
    <property type="protein sequence ID" value="CAD7589515.1"/>
    <property type="molecule type" value="Genomic_DNA"/>
</dbReference>
<evidence type="ECO:0000256" key="2">
    <source>
        <dbReference type="ARBA" id="ARBA00022737"/>
    </source>
</evidence>
<dbReference type="GO" id="GO:0032797">
    <property type="term" value="C:SMN complex"/>
    <property type="evidence" value="ECO:0007669"/>
    <property type="project" value="TreeGrafter"/>
</dbReference>
<dbReference type="GO" id="GO:0003730">
    <property type="term" value="F:mRNA 3'-UTR binding"/>
    <property type="evidence" value="ECO:0007669"/>
    <property type="project" value="TreeGrafter"/>
</dbReference>
<dbReference type="SMART" id="SM00320">
    <property type="entry name" value="WD40"/>
    <property type="match status" value="8"/>
</dbReference>
<dbReference type="InterPro" id="IPR056432">
    <property type="entry name" value="Beta-prop_GEMI5_1st"/>
</dbReference>
<sequence>MNEITIPPSPNWYFGDILSCNNDGVFVYGSRNDLIVCRHKSGGSLADGPQVQMIRVAHKEKVTVVRLSKTNGGKYPHSVATVGDDSIVKLWHLETLSLLQAHNFHEGSKVVDMDWSIADPNLVVSVDENNNIICWNLSTNSTQRLTLFKLRATCLSCCPHKADTIAVGSRTGLVFVIKNKDGGQVLYRMRGHDSEVVSIAWCPVSYNIFKQSKTEQLLSRDMLLASAGKDRDVYIWRAGTDGQCQTKFNLPVTPVATMESSDHHRSGGSNAPSLGMFRMCLRWPDPSTLLTSTAWGELLKWRLTETGEDAAHKGSQKPVKDKLSKNYKLLHNVHLRGLFSIACTPAIVQDETANFWTSSTDSLPSEDNLDSEEKEVSIDGMNIAKEQQLVWTTAQDRLIVACDLKTGKLVAKIPTFGGFVYAVAVSPVDSDSDNCLFQLAWHPTKENFIAYGTSEGRIGVCDTSSGKLPIVFKLSHHKPVYSLCWGPFTYKQGEDPKNIPDIVLYSCAVGEIFQHNMKKPDEDISSFLKEIQQIVNPTAPKFKITTELAWKPDFTLLALGLDDGSNERTITVFDTSQLSKGGPDINNKTIKRCITLTGHLNRVVSMAWSPHVSGQLVSVSFDDTAQVWDVPNQSLVANYPSHESNPLCCVWSPLDPDMIITGSADCTLRVWKISSQTNKFPKEKKFNLGTLGSTDAL</sequence>
<evidence type="ECO:0000313" key="5">
    <source>
        <dbReference type="EMBL" id="CAD7589515.1"/>
    </source>
</evidence>
<reference evidence="5" key="1">
    <citation type="submission" date="2020-11" db="EMBL/GenBank/DDBJ databases">
        <authorList>
            <person name="Tran Van P."/>
        </authorList>
    </citation>
    <scope>NUCLEOTIDE SEQUENCE</scope>
</reference>
<dbReference type="Pfam" id="PF00400">
    <property type="entry name" value="WD40"/>
    <property type="match status" value="2"/>
</dbReference>
<dbReference type="PROSITE" id="PS50294">
    <property type="entry name" value="WD_REPEATS_REGION"/>
    <property type="match status" value="1"/>
</dbReference>
<feature type="domain" description="Gem-associated protein 5 first beta-propeller" evidence="4">
    <location>
        <begin position="64"/>
        <end position="212"/>
    </location>
</feature>
<feature type="repeat" description="WD" evidence="3">
    <location>
        <begin position="639"/>
        <end position="675"/>
    </location>
</feature>
<dbReference type="PANTHER" id="PTHR46362">
    <property type="entry name" value="GEM-ASSOCIATED PROTEIN 5"/>
    <property type="match status" value="1"/>
</dbReference>
<dbReference type="InterPro" id="IPR001680">
    <property type="entry name" value="WD40_rpt"/>
</dbReference>
<gene>
    <name evidence="5" type="ORF">TGEB3V08_LOCUS3451</name>
</gene>
<evidence type="ECO:0000256" key="1">
    <source>
        <dbReference type="ARBA" id="ARBA00022574"/>
    </source>
</evidence>
<dbReference type="GO" id="GO:0005634">
    <property type="term" value="C:nucleus"/>
    <property type="evidence" value="ECO:0007669"/>
    <property type="project" value="TreeGrafter"/>
</dbReference>
<dbReference type="Gene3D" id="2.130.10.10">
    <property type="entry name" value="YVTN repeat-like/Quinoprotein amine dehydrogenase"/>
    <property type="match status" value="2"/>
</dbReference>
<dbReference type="PROSITE" id="PS00678">
    <property type="entry name" value="WD_REPEATS_1"/>
    <property type="match status" value="1"/>
</dbReference>
<dbReference type="InterPro" id="IPR019775">
    <property type="entry name" value="WD40_repeat_CS"/>
</dbReference>
<evidence type="ECO:0000256" key="3">
    <source>
        <dbReference type="PROSITE-ProRule" id="PRU00221"/>
    </source>
</evidence>
<keyword evidence="2" id="KW-0677">Repeat</keyword>
<accession>A0A7R9PJZ4</accession>
<proteinExistence type="predicted"/>
<name>A0A7R9PJZ4_TIMGE</name>
<dbReference type="SUPFAM" id="SSF50978">
    <property type="entry name" value="WD40 repeat-like"/>
    <property type="match status" value="2"/>
</dbReference>
<dbReference type="PANTHER" id="PTHR46362:SF1">
    <property type="entry name" value="GEM-ASSOCIATED PROTEIN 5"/>
    <property type="match status" value="1"/>
</dbReference>
<protein>
    <recommendedName>
        <fullName evidence="4">Gem-associated protein 5 first beta-propeller domain-containing protein</fullName>
    </recommendedName>
</protein>
<keyword evidence="1 3" id="KW-0853">WD repeat</keyword>
<dbReference type="InterPro" id="IPR015943">
    <property type="entry name" value="WD40/YVTN_repeat-like_dom_sf"/>
</dbReference>
<dbReference type="AlphaFoldDB" id="A0A7R9PJZ4"/>
<dbReference type="Pfam" id="PF23770">
    <property type="entry name" value="Beta-prop_RIG_1st"/>
    <property type="match status" value="1"/>
</dbReference>